<dbReference type="RefSeq" id="WP_015947355.1">
    <property type="nucleotide sequence ID" value="NC_011768.1"/>
</dbReference>
<dbReference type="Gene3D" id="3.40.50.1010">
    <property type="entry name" value="5'-nuclease"/>
    <property type="match status" value="1"/>
</dbReference>
<evidence type="ECO:0000259" key="1">
    <source>
        <dbReference type="Pfam" id="PF01936"/>
    </source>
</evidence>
<reference evidence="2 3" key="1">
    <citation type="journal article" date="2012" name="Environ. Microbiol.">
        <title>The genome sequence of Desulfatibacillum alkenivorans AK-01: a blueprint for anaerobic alkane oxidation.</title>
        <authorList>
            <person name="Callaghan A.V."/>
            <person name="Morris B.E."/>
            <person name="Pereira I.A."/>
            <person name="McInerney M.J."/>
            <person name="Austin R.N."/>
            <person name="Groves J.T."/>
            <person name="Kukor J.J."/>
            <person name="Suflita J.M."/>
            <person name="Young L.Y."/>
            <person name="Zylstra G.J."/>
            <person name="Wawrik B."/>
        </authorList>
    </citation>
    <scope>NUCLEOTIDE SEQUENCE [LARGE SCALE GENOMIC DNA]</scope>
    <source>
        <strain evidence="2 3">AK-01</strain>
    </source>
</reference>
<dbReference type="Pfam" id="PF01936">
    <property type="entry name" value="NYN"/>
    <property type="match status" value="1"/>
</dbReference>
<dbReference type="EMBL" id="CP001322">
    <property type="protein sequence ID" value="ACL04282.1"/>
    <property type="molecule type" value="Genomic_DNA"/>
</dbReference>
<dbReference type="CDD" id="cd18722">
    <property type="entry name" value="PIN_NicB-like"/>
    <property type="match status" value="1"/>
</dbReference>
<gene>
    <name evidence="2" type="ordered locus">Dalk_2589</name>
</gene>
<dbReference type="AlphaFoldDB" id="B8FIP1"/>
<evidence type="ECO:0000313" key="2">
    <source>
        <dbReference type="EMBL" id="ACL04282.1"/>
    </source>
</evidence>
<feature type="domain" description="NYN" evidence="1">
    <location>
        <begin position="2"/>
        <end position="178"/>
    </location>
</feature>
<organism evidence="2 3">
    <name type="scientific">Desulfatibacillum aliphaticivorans</name>
    <dbReference type="NCBI Taxonomy" id="218208"/>
    <lineage>
        <taxon>Bacteria</taxon>
        <taxon>Pseudomonadati</taxon>
        <taxon>Thermodesulfobacteriota</taxon>
        <taxon>Desulfobacteria</taxon>
        <taxon>Desulfobacterales</taxon>
        <taxon>Desulfatibacillaceae</taxon>
        <taxon>Desulfatibacillum</taxon>
    </lineage>
</organism>
<dbReference type="GO" id="GO:0004540">
    <property type="term" value="F:RNA nuclease activity"/>
    <property type="evidence" value="ECO:0007669"/>
    <property type="project" value="InterPro"/>
</dbReference>
<dbReference type="HOGENOM" id="CLU_076076_0_1_7"/>
<dbReference type="KEGG" id="dal:Dalk_2589"/>
<protein>
    <recommendedName>
        <fullName evidence="1">NYN domain-containing protein</fullName>
    </recommendedName>
</protein>
<name>B8FIP1_DESAL</name>
<keyword evidence="3" id="KW-1185">Reference proteome</keyword>
<evidence type="ECO:0000313" key="3">
    <source>
        <dbReference type="Proteomes" id="UP000000739"/>
    </source>
</evidence>
<dbReference type="eggNOG" id="COG1432">
    <property type="taxonomic scope" value="Bacteria"/>
</dbReference>
<dbReference type="InterPro" id="IPR021139">
    <property type="entry name" value="NYN"/>
</dbReference>
<proteinExistence type="predicted"/>
<accession>B8FIP1</accession>
<dbReference type="Proteomes" id="UP000000739">
    <property type="component" value="Chromosome"/>
</dbReference>
<sequence length="207" mass="23430">MRTSVYIDGFNLYYRALRGTPYKWLDLKQLAANLLQPKHVITEIKYFTAIVSGIFDPRQPIRQKTYIRALESYIPEVSVHYGHFLSHTVSLPQSPLAQPPSFAKVIKTEEKGSDVNLAVHLLNDAWLDKYDCAIVISNDSDLAEPLRLIREQNGKLLGLLSPLVQGHPSQELQKHAHFVKRIRKGVLKVSQLPSTIPGTNITKPPSW</sequence>